<gene>
    <name evidence="1" type="ORF">NUW54_g10504</name>
</gene>
<name>A0ACC1P0X0_9APHY</name>
<comment type="caution">
    <text evidence="1">The sequence shown here is derived from an EMBL/GenBank/DDBJ whole genome shotgun (WGS) entry which is preliminary data.</text>
</comment>
<proteinExistence type="predicted"/>
<dbReference type="EMBL" id="JANSHE010003806">
    <property type="protein sequence ID" value="KAJ2984457.1"/>
    <property type="molecule type" value="Genomic_DNA"/>
</dbReference>
<protein>
    <submittedName>
        <fullName evidence="1">Uncharacterized protein</fullName>
    </submittedName>
</protein>
<accession>A0ACC1P0X0</accession>
<reference evidence="1" key="1">
    <citation type="submission" date="2022-08" db="EMBL/GenBank/DDBJ databases">
        <title>Genome Sequence of Pycnoporus sanguineus.</title>
        <authorList>
            <person name="Buettner E."/>
        </authorList>
    </citation>
    <scope>NUCLEOTIDE SEQUENCE</scope>
    <source>
        <strain evidence="1">CG-C14</strain>
    </source>
</reference>
<keyword evidence="2" id="KW-1185">Reference proteome</keyword>
<organism evidence="1 2">
    <name type="scientific">Trametes sanguinea</name>
    <dbReference type="NCBI Taxonomy" id="158606"/>
    <lineage>
        <taxon>Eukaryota</taxon>
        <taxon>Fungi</taxon>
        <taxon>Dikarya</taxon>
        <taxon>Basidiomycota</taxon>
        <taxon>Agaricomycotina</taxon>
        <taxon>Agaricomycetes</taxon>
        <taxon>Polyporales</taxon>
        <taxon>Polyporaceae</taxon>
        <taxon>Trametes</taxon>
    </lineage>
</organism>
<evidence type="ECO:0000313" key="1">
    <source>
        <dbReference type="EMBL" id="KAJ2984457.1"/>
    </source>
</evidence>
<sequence>MLSDATGNARARCASSRGRRKREPREPARVRPRIAAVHGTDARVERVQFSRVFHGQSRAFKGDGCRRVQDGSVEAAYEFLNRLGRPAGREGIASKDRRGPRRATTAISFTRTACVCQECA</sequence>
<evidence type="ECO:0000313" key="2">
    <source>
        <dbReference type="Proteomes" id="UP001144978"/>
    </source>
</evidence>
<dbReference type="Proteomes" id="UP001144978">
    <property type="component" value="Unassembled WGS sequence"/>
</dbReference>